<feature type="region of interest" description="Disordered" evidence="1">
    <location>
        <begin position="1"/>
        <end position="73"/>
    </location>
</feature>
<feature type="compositionally biased region" description="Polar residues" evidence="1">
    <location>
        <begin position="42"/>
        <end position="58"/>
    </location>
</feature>
<accession>E2A5E0</accession>
<protein>
    <submittedName>
        <fullName evidence="2">Uncharacterized protein</fullName>
    </submittedName>
</protein>
<keyword evidence="3" id="KW-1185">Reference proteome</keyword>
<dbReference type="Proteomes" id="UP000000311">
    <property type="component" value="Unassembled WGS sequence"/>
</dbReference>
<dbReference type="AlphaFoldDB" id="E2A5E0"/>
<dbReference type="InParanoid" id="E2A5E0"/>
<dbReference type="OrthoDB" id="340346at2759"/>
<gene>
    <name evidence="2" type="ORF">EAG_06088</name>
</gene>
<evidence type="ECO:0000256" key="1">
    <source>
        <dbReference type="SAM" id="MobiDB-lite"/>
    </source>
</evidence>
<feature type="compositionally biased region" description="Acidic residues" evidence="1">
    <location>
        <begin position="1"/>
        <end position="11"/>
    </location>
</feature>
<evidence type="ECO:0000313" key="3">
    <source>
        <dbReference type="Proteomes" id="UP000000311"/>
    </source>
</evidence>
<sequence length="138" mass="15594">MEAEDDEEVSDSNERSGESSEVWDCVGDGGGGDEGGGDEQLFQISRLQQHATSETSFNRPRALPPPDGSYRGQTELVRNGITYLPTYYREEEEDEEEEEVLCTHQNMYRQHVRTLGLRVLVFGLVYTGRNYTVTRGIP</sequence>
<dbReference type="EMBL" id="GL436921">
    <property type="protein sequence ID" value="EFN71362.1"/>
    <property type="molecule type" value="Genomic_DNA"/>
</dbReference>
<organism evidence="3">
    <name type="scientific">Camponotus floridanus</name>
    <name type="common">Florida carpenter ant</name>
    <dbReference type="NCBI Taxonomy" id="104421"/>
    <lineage>
        <taxon>Eukaryota</taxon>
        <taxon>Metazoa</taxon>
        <taxon>Ecdysozoa</taxon>
        <taxon>Arthropoda</taxon>
        <taxon>Hexapoda</taxon>
        <taxon>Insecta</taxon>
        <taxon>Pterygota</taxon>
        <taxon>Neoptera</taxon>
        <taxon>Endopterygota</taxon>
        <taxon>Hymenoptera</taxon>
        <taxon>Apocrita</taxon>
        <taxon>Aculeata</taxon>
        <taxon>Formicoidea</taxon>
        <taxon>Formicidae</taxon>
        <taxon>Formicinae</taxon>
        <taxon>Camponotus</taxon>
    </lineage>
</organism>
<evidence type="ECO:0000313" key="2">
    <source>
        <dbReference type="EMBL" id="EFN71362.1"/>
    </source>
</evidence>
<reference evidence="2 3" key="1">
    <citation type="journal article" date="2010" name="Science">
        <title>Genomic comparison of the ants Camponotus floridanus and Harpegnathos saltator.</title>
        <authorList>
            <person name="Bonasio R."/>
            <person name="Zhang G."/>
            <person name="Ye C."/>
            <person name="Mutti N.S."/>
            <person name="Fang X."/>
            <person name="Qin N."/>
            <person name="Donahue G."/>
            <person name="Yang P."/>
            <person name="Li Q."/>
            <person name="Li C."/>
            <person name="Zhang P."/>
            <person name="Huang Z."/>
            <person name="Berger S.L."/>
            <person name="Reinberg D."/>
            <person name="Wang J."/>
            <person name="Liebig J."/>
        </authorList>
    </citation>
    <scope>NUCLEOTIDE SEQUENCE [LARGE SCALE GENOMIC DNA]</scope>
    <source>
        <strain evidence="3">C129</strain>
    </source>
</reference>
<name>E2A5E0_CAMFO</name>
<proteinExistence type="predicted"/>